<protein>
    <submittedName>
        <fullName evidence="2">Uncharacterized protein</fullName>
    </submittedName>
</protein>
<name>A0A5C4L5L2_PSEJE</name>
<sequence length="70" mass="7634">MRWGCCEESLPYRYLLPVTAPSRASSLPHETAIKCGSELAREWPQRGVRPCYAQSQTPPRSGSPASAPGC</sequence>
<reference evidence="2" key="1">
    <citation type="submission" date="2019-06" db="EMBL/GenBank/DDBJ databases">
        <title>Pseudomonas-derived Butenolides : (Bio)synthesis of Styrolides.</title>
        <authorList>
            <person name="Klapper M."/>
            <person name="Chowdhury S."/>
            <person name="Stallforth P."/>
        </authorList>
    </citation>
    <scope>NUCLEOTIDE SEQUENCE [LARGE SCALE GENOMIC DNA]</scope>
    <source>
        <strain evidence="2">EC-S101</strain>
    </source>
</reference>
<feature type="compositionally biased region" description="Low complexity" evidence="1">
    <location>
        <begin position="58"/>
        <end position="70"/>
    </location>
</feature>
<dbReference type="Proteomes" id="UP000306272">
    <property type="component" value="Unassembled WGS sequence"/>
</dbReference>
<comment type="caution">
    <text evidence="2">The sequence shown here is derived from an EMBL/GenBank/DDBJ whole genome shotgun (WGS) entry which is preliminary data.</text>
</comment>
<gene>
    <name evidence="2" type="ORF">FHG55_00755</name>
</gene>
<evidence type="ECO:0000256" key="1">
    <source>
        <dbReference type="SAM" id="MobiDB-lite"/>
    </source>
</evidence>
<accession>A0A5C4L5L2</accession>
<keyword evidence="3" id="KW-1185">Reference proteome</keyword>
<evidence type="ECO:0000313" key="3">
    <source>
        <dbReference type="Proteomes" id="UP000306272"/>
    </source>
</evidence>
<organism evidence="2 3">
    <name type="scientific">Pseudomonas jessenii</name>
    <dbReference type="NCBI Taxonomy" id="77298"/>
    <lineage>
        <taxon>Bacteria</taxon>
        <taxon>Pseudomonadati</taxon>
        <taxon>Pseudomonadota</taxon>
        <taxon>Gammaproteobacteria</taxon>
        <taxon>Pseudomonadales</taxon>
        <taxon>Pseudomonadaceae</taxon>
        <taxon>Pseudomonas</taxon>
    </lineage>
</organism>
<feature type="region of interest" description="Disordered" evidence="1">
    <location>
        <begin position="50"/>
        <end position="70"/>
    </location>
</feature>
<dbReference type="AlphaFoldDB" id="A0A5C4L5L2"/>
<dbReference type="EMBL" id="VDDB01000002">
    <property type="protein sequence ID" value="TNC00384.1"/>
    <property type="molecule type" value="Genomic_DNA"/>
</dbReference>
<evidence type="ECO:0000313" key="2">
    <source>
        <dbReference type="EMBL" id="TNC00384.1"/>
    </source>
</evidence>
<proteinExistence type="predicted"/>